<organism evidence="5 6">
    <name type="scientific">Algoriphagus yeomjeoni</name>
    <dbReference type="NCBI Taxonomy" id="291403"/>
    <lineage>
        <taxon>Bacteria</taxon>
        <taxon>Pseudomonadati</taxon>
        <taxon>Bacteroidota</taxon>
        <taxon>Cytophagia</taxon>
        <taxon>Cytophagales</taxon>
        <taxon>Cyclobacteriaceae</taxon>
        <taxon>Algoriphagus</taxon>
    </lineage>
</organism>
<dbReference type="InterPro" id="IPR011047">
    <property type="entry name" value="Quinoprotein_ADH-like_sf"/>
</dbReference>
<dbReference type="Gene3D" id="2.60.40.10">
    <property type="entry name" value="Immunoglobulins"/>
    <property type="match status" value="1"/>
</dbReference>
<dbReference type="Gene3D" id="1.10.10.10">
    <property type="entry name" value="Winged helix-like DNA-binding domain superfamily/Winged helix DNA-binding domain"/>
    <property type="match status" value="1"/>
</dbReference>
<keyword evidence="3" id="KW-1133">Transmembrane helix</keyword>
<gene>
    <name evidence="5" type="ORF">LV83_01418</name>
</gene>
<dbReference type="GO" id="GO:0000155">
    <property type="term" value="F:phosphorelay sensor kinase activity"/>
    <property type="evidence" value="ECO:0007669"/>
    <property type="project" value="TreeGrafter"/>
</dbReference>
<feature type="coiled-coil region" evidence="2">
    <location>
        <begin position="809"/>
        <end position="836"/>
    </location>
</feature>
<dbReference type="InterPro" id="IPR015943">
    <property type="entry name" value="WD40/YVTN_repeat-like_dom_sf"/>
</dbReference>
<dbReference type="PANTHER" id="PTHR43547:SF2">
    <property type="entry name" value="HYBRID SIGNAL TRANSDUCTION HISTIDINE KINASE C"/>
    <property type="match status" value="1"/>
</dbReference>
<evidence type="ECO:0000256" key="3">
    <source>
        <dbReference type="SAM" id="Phobius"/>
    </source>
</evidence>
<dbReference type="PANTHER" id="PTHR43547">
    <property type="entry name" value="TWO-COMPONENT HISTIDINE KINASE"/>
    <property type="match status" value="1"/>
</dbReference>
<keyword evidence="6" id="KW-1185">Reference proteome</keyword>
<dbReference type="GO" id="GO:0006355">
    <property type="term" value="P:regulation of DNA-templated transcription"/>
    <property type="evidence" value="ECO:0007669"/>
    <property type="project" value="InterPro"/>
</dbReference>
<dbReference type="InterPro" id="IPR011123">
    <property type="entry name" value="Y_Y_Y"/>
</dbReference>
<name>A0A327PIT8_9BACT</name>
<sequence>MLLENSLHQFEKTYIAFRNKRYESMKYISTCLLLFLLANFASAQSIGLPFSRYYSSQEYQGGIQNYAITQNAAGLLYVANNYGLIEYDGTTWRRYALPSGAKVRHVQVDASGAIYVSGQGDFGTFLPTARGQLTFESLKTELPDEIKNLEEVWKVFVTGENLFFCTYERIFVFDKNRKFQYSLESERSFESFHLSNNILLVNEIGGGLKKLQDGALVSLTNQGFFGNHLVTGILQMGLNSYLVFTRDNGLFTMNGGLVEPWESLGNLTINAALMLRNGTIAIATQLQGLLLVDTNGKVLMKLNNDNGLNNNSIVSLFEDLSGNLWLGHNNGITMVQLSLPFTRINQFSGLTGTGYHATFFNNKFYYGTNNGVYVQENGNNGLSQISLIKNSTGQAYQIKAIQNHLLIAHNDGAFMIEGNSAKRIEGPGGVWNFQTLRGRQDLILVGSYNGLHLFQIDGANIRYLRQIKGFNESSRIIEQDDKGNIWVAHGYKGLFRIQLDTQLESATVTYFGQESGLPTNILNNVWRINNRLVFTTQAGIFRYNEIENKFERDDFFSPYFEPEFLAHYLVEDQMGNIYFIGETETGVLEKKVDGSYTKHFQVFNKLLPILNDDLQNISTIQGNEVLFGANEGFIRFSLNENTYQPSAFPTLIRAVYITGATDSLIFGGNKYPINTQSQNGILKIPYKKANIRFESSNPVPNNEKDLRFQYWLEGLEPGYGDWIEKREKAYTNLREGNYTFHAKSKNLYGEISEVASYSFEILPPWYRSKAAYFVYFLILVLVTYLIYRIIEKRYQKKEQLIKSASTKVIQEKDTELKNTQAQFEKLKTEKLKQEIQLKDKELAAATMHLITKNGFIDHMRNNLNAITKKSKNQEVKNEIQKVIKNIERNFSGDQDWEQFEIHFDQVHGDFMSRFKKEYSSLSPQEIKLSAYLRMNLSTKEIAYLMNISIRGVEIARYRLRKKLNLERSDNLQEYILKF</sequence>
<proteinExistence type="predicted"/>
<keyword evidence="2" id="KW-0175">Coiled coil</keyword>
<dbReference type="Pfam" id="PF07495">
    <property type="entry name" value="Y_Y_Y"/>
    <property type="match status" value="1"/>
</dbReference>
<accession>A0A327PIT8</accession>
<protein>
    <submittedName>
        <fullName evidence="5">Regulatory LuxR family protein</fullName>
    </submittedName>
</protein>
<dbReference type="GO" id="GO:0003677">
    <property type="term" value="F:DNA binding"/>
    <property type="evidence" value="ECO:0007669"/>
    <property type="project" value="InterPro"/>
</dbReference>
<evidence type="ECO:0000256" key="1">
    <source>
        <dbReference type="ARBA" id="ARBA00022553"/>
    </source>
</evidence>
<dbReference type="SUPFAM" id="SSF46894">
    <property type="entry name" value="C-terminal effector domain of the bipartite response regulators"/>
    <property type="match status" value="1"/>
</dbReference>
<dbReference type="InterPro" id="IPR016032">
    <property type="entry name" value="Sig_transdc_resp-reg_C-effctor"/>
</dbReference>
<dbReference type="AlphaFoldDB" id="A0A327PIT8"/>
<dbReference type="InterPro" id="IPR013783">
    <property type="entry name" value="Ig-like_fold"/>
</dbReference>
<keyword evidence="1" id="KW-0597">Phosphoprotein</keyword>
<dbReference type="SMART" id="SM00421">
    <property type="entry name" value="HTH_LUXR"/>
    <property type="match status" value="1"/>
</dbReference>
<evidence type="ECO:0000256" key="2">
    <source>
        <dbReference type="SAM" id="Coils"/>
    </source>
</evidence>
<evidence type="ECO:0000313" key="5">
    <source>
        <dbReference type="EMBL" id="RAI92189.1"/>
    </source>
</evidence>
<keyword evidence="3" id="KW-0472">Membrane</keyword>
<dbReference type="SUPFAM" id="SSF63829">
    <property type="entry name" value="Calcium-dependent phosphotriesterase"/>
    <property type="match status" value="1"/>
</dbReference>
<evidence type="ECO:0000259" key="4">
    <source>
        <dbReference type="SMART" id="SM00421"/>
    </source>
</evidence>
<keyword evidence="3" id="KW-0812">Transmembrane</keyword>
<dbReference type="InterPro" id="IPR000792">
    <property type="entry name" value="Tscrpt_reg_LuxR_C"/>
</dbReference>
<reference evidence="5 6" key="1">
    <citation type="submission" date="2018-06" db="EMBL/GenBank/DDBJ databases">
        <title>Genomic Encyclopedia of Archaeal and Bacterial Type Strains, Phase II (KMG-II): from individual species to whole genera.</title>
        <authorList>
            <person name="Goeker M."/>
        </authorList>
    </citation>
    <scope>NUCLEOTIDE SEQUENCE [LARGE SCALE GENOMIC DNA]</scope>
    <source>
        <strain evidence="5 6">DSM 23446</strain>
    </source>
</reference>
<dbReference type="EMBL" id="QLLK01000003">
    <property type="protein sequence ID" value="RAI92189.1"/>
    <property type="molecule type" value="Genomic_DNA"/>
</dbReference>
<dbReference type="InterPro" id="IPR036388">
    <property type="entry name" value="WH-like_DNA-bd_sf"/>
</dbReference>
<evidence type="ECO:0000313" key="6">
    <source>
        <dbReference type="Proteomes" id="UP000249610"/>
    </source>
</evidence>
<comment type="caution">
    <text evidence="5">The sequence shown here is derived from an EMBL/GenBank/DDBJ whole genome shotgun (WGS) entry which is preliminary data.</text>
</comment>
<dbReference type="SUPFAM" id="SSF50998">
    <property type="entry name" value="Quinoprotein alcohol dehydrogenase-like"/>
    <property type="match status" value="1"/>
</dbReference>
<dbReference type="Proteomes" id="UP000249610">
    <property type="component" value="Unassembled WGS sequence"/>
</dbReference>
<feature type="transmembrane region" description="Helical" evidence="3">
    <location>
        <begin position="770"/>
        <end position="790"/>
    </location>
</feature>
<dbReference type="Gene3D" id="2.130.10.10">
    <property type="entry name" value="YVTN repeat-like/Quinoprotein amine dehydrogenase"/>
    <property type="match status" value="2"/>
</dbReference>
<feature type="domain" description="HTH luxR-type" evidence="4">
    <location>
        <begin position="918"/>
        <end position="975"/>
    </location>
</feature>